<sequence>MMHMPIPQVLGDHLLLHENSQATPSVPVGSSHWYTWLADAQNRSFSFRSHAGAFTARHERQRNNWYWYAYRKHQGKIYKAYLGKPQELTANRLNIVASTLSRKRPCQRSQQTIVSKLTIPALPSHVLARPRLIMRLQEGVQGRLTLLSAPAGWGKTTLLRQWCGERITQHLALSWLSLDTEDNQLTRFWSHLIAALDTLVPGLSEAVSPDLFTLSSLPEQGLQTLLNKLSSLSKHATLILDNYQALTNPAIHHALTILLELMPAQLHIVIASRIDPPLPLARFRAQRQLTEVRLKDLRFSLQEIIQFLPQITKSPFTYNQYAKLSTRTEGWITALHLITSAINEGVAIDEAIELPQRYITDYILEEVLPQQPEPVQSFLLSTSILDSFFDASSAEAISEQPDCQAILEMLAHANLFIEKPELPGDQYRYHTLFAEALRVRLGQAHPTLLPALYLRACSWYQQNGLLNEALQYARKATGDDTPIVHQSVPILQQETPTPSVLDGVFTQRENDVIQFLLHGASNREIASHLVISEGTVKKHVSNICGKLGVRSRTQAITHIINASIPA</sequence>
<accession>A0A8J3I0L4</accession>
<dbReference type="PANTHER" id="PTHR44688:SF16">
    <property type="entry name" value="DNA-BINDING TRANSCRIPTIONAL ACTIVATOR DEVR_DOSR"/>
    <property type="match status" value="1"/>
</dbReference>
<name>A0A8J3I0L4_9CHLR</name>
<feature type="domain" description="HTH luxR-type" evidence="4">
    <location>
        <begin position="498"/>
        <end position="563"/>
    </location>
</feature>
<dbReference type="CDD" id="cd06170">
    <property type="entry name" value="LuxR_C_like"/>
    <property type="match status" value="1"/>
</dbReference>
<dbReference type="SUPFAM" id="SSF52540">
    <property type="entry name" value="P-loop containing nucleoside triphosphate hydrolases"/>
    <property type="match status" value="1"/>
</dbReference>
<keyword evidence="1" id="KW-0805">Transcription regulation</keyword>
<organism evidence="5 6">
    <name type="scientific">Ktedonospora formicarum</name>
    <dbReference type="NCBI Taxonomy" id="2778364"/>
    <lineage>
        <taxon>Bacteria</taxon>
        <taxon>Bacillati</taxon>
        <taxon>Chloroflexota</taxon>
        <taxon>Ktedonobacteria</taxon>
        <taxon>Ktedonobacterales</taxon>
        <taxon>Ktedonobacteraceae</taxon>
        <taxon>Ktedonospora</taxon>
    </lineage>
</organism>
<dbReference type="Pfam" id="PF25873">
    <property type="entry name" value="WHD_MalT"/>
    <property type="match status" value="1"/>
</dbReference>
<evidence type="ECO:0000256" key="3">
    <source>
        <dbReference type="ARBA" id="ARBA00023163"/>
    </source>
</evidence>
<dbReference type="GO" id="GO:0006355">
    <property type="term" value="P:regulation of DNA-templated transcription"/>
    <property type="evidence" value="ECO:0007669"/>
    <property type="project" value="InterPro"/>
</dbReference>
<dbReference type="EMBL" id="BNJF01000002">
    <property type="protein sequence ID" value="GHO46611.1"/>
    <property type="molecule type" value="Genomic_DNA"/>
</dbReference>
<dbReference type="InterPro" id="IPR059106">
    <property type="entry name" value="WHD_MalT"/>
</dbReference>
<dbReference type="PANTHER" id="PTHR44688">
    <property type="entry name" value="DNA-BINDING TRANSCRIPTIONAL ACTIVATOR DEVR_DOSR"/>
    <property type="match status" value="1"/>
</dbReference>
<dbReference type="PRINTS" id="PR00038">
    <property type="entry name" value="HTHLUXR"/>
</dbReference>
<reference evidence="5" key="1">
    <citation type="submission" date="2020-10" db="EMBL/GenBank/DDBJ databases">
        <title>Taxonomic study of unclassified bacteria belonging to the class Ktedonobacteria.</title>
        <authorList>
            <person name="Yabe S."/>
            <person name="Wang C.M."/>
            <person name="Zheng Y."/>
            <person name="Sakai Y."/>
            <person name="Cavaletti L."/>
            <person name="Monciardini P."/>
            <person name="Donadio S."/>
        </authorList>
    </citation>
    <scope>NUCLEOTIDE SEQUENCE</scope>
    <source>
        <strain evidence="5">SOSP1-1</strain>
    </source>
</reference>
<evidence type="ECO:0000313" key="6">
    <source>
        <dbReference type="Proteomes" id="UP000612362"/>
    </source>
</evidence>
<dbReference type="RefSeq" id="WP_236031462.1">
    <property type="nucleotide sequence ID" value="NZ_BNJF01000002.1"/>
</dbReference>
<dbReference type="Gene3D" id="1.10.10.10">
    <property type="entry name" value="Winged helix-like DNA-binding domain superfamily/Winged helix DNA-binding domain"/>
    <property type="match status" value="1"/>
</dbReference>
<dbReference type="AlphaFoldDB" id="A0A8J3I0L4"/>
<proteinExistence type="predicted"/>
<dbReference type="PROSITE" id="PS50043">
    <property type="entry name" value="HTH_LUXR_2"/>
    <property type="match status" value="1"/>
</dbReference>
<dbReference type="SUPFAM" id="SSF46894">
    <property type="entry name" value="C-terminal effector domain of the bipartite response regulators"/>
    <property type="match status" value="1"/>
</dbReference>
<dbReference type="SMART" id="SM00421">
    <property type="entry name" value="HTH_LUXR"/>
    <property type="match status" value="1"/>
</dbReference>
<dbReference type="InterPro" id="IPR016032">
    <property type="entry name" value="Sig_transdc_resp-reg_C-effctor"/>
</dbReference>
<evidence type="ECO:0000259" key="4">
    <source>
        <dbReference type="PROSITE" id="PS50043"/>
    </source>
</evidence>
<dbReference type="InterPro" id="IPR000792">
    <property type="entry name" value="Tscrpt_reg_LuxR_C"/>
</dbReference>
<evidence type="ECO:0000313" key="5">
    <source>
        <dbReference type="EMBL" id="GHO46611.1"/>
    </source>
</evidence>
<protein>
    <recommendedName>
        <fullName evidence="4">HTH luxR-type domain-containing protein</fullName>
    </recommendedName>
</protein>
<dbReference type="Gene3D" id="3.40.50.300">
    <property type="entry name" value="P-loop containing nucleotide triphosphate hydrolases"/>
    <property type="match status" value="1"/>
</dbReference>
<dbReference type="Proteomes" id="UP000612362">
    <property type="component" value="Unassembled WGS sequence"/>
</dbReference>
<dbReference type="PROSITE" id="PS00622">
    <property type="entry name" value="HTH_LUXR_1"/>
    <property type="match status" value="1"/>
</dbReference>
<evidence type="ECO:0000256" key="2">
    <source>
        <dbReference type="ARBA" id="ARBA00023125"/>
    </source>
</evidence>
<gene>
    <name evidence="5" type="ORF">KSX_47740</name>
</gene>
<dbReference type="Pfam" id="PF00196">
    <property type="entry name" value="GerE"/>
    <property type="match status" value="1"/>
</dbReference>
<keyword evidence="6" id="KW-1185">Reference proteome</keyword>
<comment type="caution">
    <text evidence="5">The sequence shown here is derived from an EMBL/GenBank/DDBJ whole genome shotgun (WGS) entry which is preliminary data.</text>
</comment>
<keyword evidence="2" id="KW-0238">DNA-binding</keyword>
<dbReference type="InterPro" id="IPR036388">
    <property type="entry name" value="WH-like_DNA-bd_sf"/>
</dbReference>
<keyword evidence="3" id="KW-0804">Transcription</keyword>
<dbReference type="InterPro" id="IPR027417">
    <property type="entry name" value="P-loop_NTPase"/>
</dbReference>
<dbReference type="GO" id="GO:0003677">
    <property type="term" value="F:DNA binding"/>
    <property type="evidence" value="ECO:0007669"/>
    <property type="project" value="UniProtKB-KW"/>
</dbReference>
<evidence type="ECO:0000256" key="1">
    <source>
        <dbReference type="ARBA" id="ARBA00023015"/>
    </source>
</evidence>